<proteinExistence type="predicted"/>
<evidence type="ECO:0000313" key="1">
    <source>
        <dbReference type="EMBL" id="MBP2363889.1"/>
    </source>
</evidence>
<sequence length="99" mass="10172">MRRTAGCEGLGDAGAVAVVDGFEEFDVRGCHPVAGTAQMPGGCPVTSPTPAALESFCPLAIAGTDPTMDPVQVNKRAKLVFNRIPDACPVNSGYPAQPE</sequence>
<name>A0ABS4VIY9_9ACTN</name>
<protein>
    <submittedName>
        <fullName evidence="1">Uncharacterized protein</fullName>
    </submittedName>
</protein>
<reference evidence="1 2" key="1">
    <citation type="submission" date="2021-03" db="EMBL/GenBank/DDBJ databases">
        <title>Sequencing the genomes of 1000 actinobacteria strains.</title>
        <authorList>
            <person name="Klenk H.-P."/>
        </authorList>
    </citation>
    <scope>NUCLEOTIDE SEQUENCE [LARGE SCALE GENOMIC DNA]</scope>
    <source>
        <strain evidence="1 2">DSM 40843</strain>
    </source>
</reference>
<evidence type="ECO:0000313" key="2">
    <source>
        <dbReference type="Proteomes" id="UP001519311"/>
    </source>
</evidence>
<keyword evidence="2" id="KW-1185">Reference proteome</keyword>
<accession>A0ABS4VIY9</accession>
<comment type="caution">
    <text evidence="1">The sequence shown here is derived from an EMBL/GenBank/DDBJ whole genome shotgun (WGS) entry which is preliminary data.</text>
</comment>
<gene>
    <name evidence="1" type="ORF">JOF59_006381</name>
</gene>
<dbReference type="EMBL" id="JAGINS010000002">
    <property type="protein sequence ID" value="MBP2363889.1"/>
    <property type="molecule type" value="Genomic_DNA"/>
</dbReference>
<dbReference type="Proteomes" id="UP001519311">
    <property type="component" value="Unassembled WGS sequence"/>
</dbReference>
<organism evidence="1 2">
    <name type="scientific">Streptomyces clavifer</name>
    <dbReference type="NCBI Taxonomy" id="68188"/>
    <lineage>
        <taxon>Bacteria</taxon>
        <taxon>Bacillati</taxon>
        <taxon>Actinomycetota</taxon>
        <taxon>Actinomycetes</taxon>
        <taxon>Kitasatosporales</taxon>
        <taxon>Streptomycetaceae</taxon>
        <taxon>Streptomyces</taxon>
    </lineage>
</organism>